<name>A0AA86S980_9FABA</name>
<organism evidence="4 5">
    <name type="scientific">Sphenostylis stenocarpa</name>
    <dbReference type="NCBI Taxonomy" id="92480"/>
    <lineage>
        <taxon>Eukaryota</taxon>
        <taxon>Viridiplantae</taxon>
        <taxon>Streptophyta</taxon>
        <taxon>Embryophyta</taxon>
        <taxon>Tracheophyta</taxon>
        <taxon>Spermatophyta</taxon>
        <taxon>Magnoliopsida</taxon>
        <taxon>eudicotyledons</taxon>
        <taxon>Gunneridae</taxon>
        <taxon>Pentapetalae</taxon>
        <taxon>rosids</taxon>
        <taxon>fabids</taxon>
        <taxon>Fabales</taxon>
        <taxon>Fabaceae</taxon>
        <taxon>Papilionoideae</taxon>
        <taxon>50 kb inversion clade</taxon>
        <taxon>NPAAA clade</taxon>
        <taxon>indigoferoid/millettioid clade</taxon>
        <taxon>Phaseoleae</taxon>
        <taxon>Sphenostylis</taxon>
    </lineage>
</organism>
<protein>
    <recommendedName>
        <fullName evidence="6">E3 ubiquitin-protein ligase LIN</fullName>
    </recommendedName>
</protein>
<dbReference type="InterPro" id="IPR011989">
    <property type="entry name" value="ARM-like"/>
</dbReference>
<evidence type="ECO:0000313" key="5">
    <source>
        <dbReference type="Proteomes" id="UP001189624"/>
    </source>
</evidence>
<dbReference type="AlphaFoldDB" id="A0AA86S980"/>
<dbReference type="PANTHER" id="PTHR35549:SF3">
    <property type="entry name" value="E3 UBIQUITIN-PROTEIN LIGASE LIN"/>
    <property type="match status" value="1"/>
</dbReference>
<dbReference type="InterPro" id="IPR016024">
    <property type="entry name" value="ARM-type_fold"/>
</dbReference>
<dbReference type="SUPFAM" id="SSF48371">
    <property type="entry name" value="ARM repeat"/>
    <property type="match status" value="1"/>
</dbReference>
<dbReference type="InterPro" id="IPR056514">
    <property type="entry name" value="ARM_LIN_2nd"/>
</dbReference>
<evidence type="ECO:0000259" key="1">
    <source>
        <dbReference type="Pfam" id="PF23568"/>
    </source>
</evidence>
<dbReference type="EMBL" id="OY731400">
    <property type="protein sequence ID" value="CAJ1939694.1"/>
    <property type="molecule type" value="Genomic_DNA"/>
</dbReference>
<feature type="domain" description="Putative E3 ubiquitin-protein ligase LIN ARM repeats" evidence="3">
    <location>
        <begin position="468"/>
        <end position="629"/>
    </location>
</feature>
<evidence type="ECO:0000259" key="3">
    <source>
        <dbReference type="Pfam" id="PF23654"/>
    </source>
</evidence>
<accession>A0AA86S980</accession>
<dbReference type="Pfam" id="PF23568">
    <property type="entry name" value="ARM_LIN"/>
    <property type="match status" value="1"/>
</dbReference>
<gene>
    <name evidence="4" type="ORF">AYBTSS11_LOCUS9280</name>
</gene>
<evidence type="ECO:0000259" key="2">
    <source>
        <dbReference type="Pfam" id="PF23628"/>
    </source>
</evidence>
<proteinExistence type="predicted"/>
<evidence type="ECO:0008006" key="6">
    <source>
        <dbReference type="Google" id="ProtNLM"/>
    </source>
</evidence>
<dbReference type="InterPro" id="IPR056512">
    <property type="entry name" value="LIN_N"/>
</dbReference>
<dbReference type="Pfam" id="PF23654">
    <property type="entry name" value="ARM_LIN_2nd"/>
    <property type="match status" value="1"/>
</dbReference>
<feature type="domain" description="Putative E3 ubiquitin-protein ligase LIN ARM-like" evidence="2">
    <location>
        <begin position="631"/>
        <end position="1013"/>
    </location>
</feature>
<dbReference type="PANTHER" id="PTHR35549">
    <property type="entry name" value="OS04G0584500 PROTEIN"/>
    <property type="match status" value="1"/>
</dbReference>
<dbReference type="Proteomes" id="UP001189624">
    <property type="component" value="Chromosome 3"/>
</dbReference>
<dbReference type="Gramene" id="rna-AYBTSS11_LOCUS9280">
    <property type="protein sequence ID" value="CAJ1939694.1"/>
    <property type="gene ID" value="gene-AYBTSS11_LOCUS9280"/>
</dbReference>
<dbReference type="Pfam" id="PF23628">
    <property type="entry name" value="ARM_LIN_C"/>
    <property type="match status" value="1"/>
</dbReference>
<evidence type="ECO:0000313" key="4">
    <source>
        <dbReference type="EMBL" id="CAJ1939694.1"/>
    </source>
</evidence>
<dbReference type="InterPro" id="IPR055566">
    <property type="entry name" value="ARM_LIN"/>
</dbReference>
<feature type="domain" description="Putative E3 ubiquitin-protein ligase LIN N-terminal" evidence="1">
    <location>
        <begin position="101"/>
        <end position="334"/>
    </location>
</feature>
<keyword evidence="5" id="KW-1185">Reference proteome</keyword>
<reference evidence="4" key="1">
    <citation type="submission" date="2023-10" db="EMBL/GenBank/DDBJ databases">
        <authorList>
            <person name="Domelevo Entfellner J.-B."/>
        </authorList>
    </citation>
    <scope>NUCLEOTIDE SEQUENCE</scope>
</reference>
<sequence>MTSLRDLLTEEGFYQTTPNLNPFKSKLKLSPPTPEIILNSLPLHICNDRKSLDCSNNNNLDKSWSFQSNTQRVGSVSETSKNSKSLVLPGSRTVGPPMNEVATRAVVAILSGYIGRYVKDDNFREIVKDKCSSYLVRRRNGSGSEDEVLVNMKLGMENIDKLVQDQGTRKEIKMESLRNSIELLTIVASLNSKSKTSKEASSTCGIPNSHISACAQLYLAIVYKLQKNNRICATHLLQVFCDSPFLARTYLLPDLWEHVFLPHLLHLKIWYAEELEALSASSKCQDEKEKTIRTLSKVYGKKVDTGTTLFALYYKQWLKVGANEPPLPIVPLPSRPSRGSARKTSSDSFVLHSSINTNLYKEVFGPKPELKSTTKADKNGLLAITWGSGNDENLYGDEYNRSSLQKQNTIFLGRSSRSIDKSYAELNQGSQRLDYFPCFSCRSMQAESLVNSNYTSCNASFRNETTVLSSEFVGAITTICSSDILSECEFSIRVIAKAWLSSHADPLIEEAVSQSNVIEAILEVLFASSTDEILELAISVLAELTGRNDAIGEIILSWDPQLEIFGRLLRMTGLFLKAAILLYLLKPPAKQMSSPEWVPLVLRVLEFGDKVLTLFTVQCCPQVAAIYFINQLLTGFDEDKNLENARQVVSLGGLTFLMKRIEEGEVHERNNAALIIYCCIHAEGSCRSFLADNIKKSSLLELIVLGNSKNCSGFAFAVLTELLHLDRTTKILNFLRGLKDGWGGLSTMHILFIYLQRAPPEERPLVAVILLLLDIMGLEEFINGKAVVLQEDPFKGSFYRAEAIEAIVVSLNCQVCNDIIQEQSARALLLLAGHFTYTGESLMERTFLQQAGFQENCLEDSSYGKEIVVYDSAHKNEEDNKAETWRRTAACVLFESGNKNLLKALSDSSTNGIPSLARASLVTISWMSSYLHLVDDTKVPPMAFSILTSVLLKSLNYDKDVEARVLASYSLLCLVKNSGCVSFLPSLDKDSIKYLQNLSLVTWTASELIAIISKSSLHNKTMKSKAHC</sequence>
<dbReference type="Gene3D" id="1.25.10.10">
    <property type="entry name" value="Leucine-rich Repeat Variant"/>
    <property type="match status" value="1"/>
</dbReference>